<evidence type="ECO:0000313" key="1">
    <source>
        <dbReference type="EMBL" id="KAK2712331.1"/>
    </source>
</evidence>
<evidence type="ECO:0000313" key="2">
    <source>
        <dbReference type="Proteomes" id="UP001187531"/>
    </source>
</evidence>
<keyword evidence="2" id="KW-1185">Reference proteome</keyword>
<organism evidence="1 2">
    <name type="scientific">Artemia franciscana</name>
    <name type="common">Brine shrimp</name>
    <name type="synonym">Artemia sanfranciscana</name>
    <dbReference type="NCBI Taxonomy" id="6661"/>
    <lineage>
        <taxon>Eukaryota</taxon>
        <taxon>Metazoa</taxon>
        <taxon>Ecdysozoa</taxon>
        <taxon>Arthropoda</taxon>
        <taxon>Crustacea</taxon>
        <taxon>Branchiopoda</taxon>
        <taxon>Anostraca</taxon>
        <taxon>Artemiidae</taxon>
        <taxon>Artemia</taxon>
    </lineage>
</organism>
<dbReference type="AlphaFoldDB" id="A0AA88L4D7"/>
<comment type="caution">
    <text evidence="1">The sequence shown here is derived from an EMBL/GenBank/DDBJ whole genome shotgun (WGS) entry which is preliminary data.</text>
</comment>
<reference evidence="1" key="1">
    <citation type="submission" date="2023-07" db="EMBL/GenBank/DDBJ databases">
        <title>Chromosome-level genome assembly of Artemia franciscana.</title>
        <authorList>
            <person name="Jo E."/>
        </authorList>
    </citation>
    <scope>NUCLEOTIDE SEQUENCE</scope>
    <source>
        <tissue evidence="1">Whole body</tissue>
    </source>
</reference>
<sequence>MMKKTFFGKKIDNEQYENIMKFLNEGKESTNENSTFINKKECVNKPTSPIKHLEKVFPKKEVFNLIADDYYVQEGSAANLASEDISLDDSGYYEEEENFEEMEQTFEEY</sequence>
<proteinExistence type="predicted"/>
<gene>
    <name evidence="1" type="ORF">QYM36_011126</name>
</gene>
<protein>
    <submittedName>
        <fullName evidence="1">Uncharacterized protein</fullName>
    </submittedName>
</protein>
<name>A0AA88L4D7_ARTSF</name>
<dbReference type="EMBL" id="JAVRJZ010000015">
    <property type="protein sequence ID" value="KAK2712331.1"/>
    <property type="molecule type" value="Genomic_DNA"/>
</dbReference>
<dbReference type="Proteomes" id="UP001187531">
    <property type="component" value="Unassembled WGS sequence"/>
</dbReference>
<accession>A0AA88L4D7</accession>